<dbReference type="InterPro" id="IPR007267">
    <property type="entry name" value="GtrA_DPMS_TM"/>
</dbReference>
<keyword evidence="5 6" id="KW-0472">Membrane</keyword>
<sequence length="134" mass="14061">MCNTAIDTGLFLLLHARLGGGEQAVLLANLVSTSAGMLFSFVVNGLVTFGSQRLTLGHAVRFLAITGTTMWLVQPLVITAVEAVVGVLLVAKLAAIAVSLMVNFAGYRWWVWRADAPAPAVTNGVTPPRTAGRA</sequence>
<proteinExistence type="inferred from homology"/>
<organism evidence="8 9">
    <name type="scientific">Nocardioides fonticola</name>
    <dbReference type="NCBI Taxonomy" id="450363"/>
    <lineage>
        <taxon>Bacteria</taxon>
        <taxon>Bacillati</taxon>
        <taxon>Actinomycetota</taxon>
        <taxon>Actinomycetes</taxon>
        <taxon>Propionibacteriales</taxon>
        <taxon>Nocardioidaceae</taxon>
        <taxon>Nocardioides</taxon>
    </lineage>
</organism>
<dbReference type="Proteomes" id="UP001501495">
    <property type="component" value="Unassembled WGS sequence"/>
</dbReference>
<feature type="transmembrane region" description="Helical" evidence="6">
    <location>
        <begin position="24"/>
        <end position="47"/>
    </location>
</feature>
<dbReference type="EMBL" id="BAAAZH010000012">
    <property type="protein sequence ID" value="GAA4116535.1"/>
    <property type="molecule type" value="Genomic_DNA"/>
</dbReference>
<accession>A0ABP7XHE3</accession>
<feature type="transmembrane region" description="Helical" evidence="6">
    <location>
        <begin position="59"/>
        <end position="77"/>
    </location>
</feature>
<evidence type="ECO:0000256" key="5">
    <source>
        <dbReference type="ARBA" id="ARBA00023136"/>
    </source>
</evidence>
<comment type="subcellular location">
    <subcellularLocation>
        <location evidence="1">Membrane</location>
        <topology evidence="1">Multi-pass membrane protein</topology>
    </subcellularLocation>
</comment>
<comment type="similarity">
    <text evidence="2">Belongs to the GtrA family.</text>
</comment>
<dbReference type="Pfam" id="PF04138">
    <property type="entry name" value="GtrA_DPMS_TM"/>
    <property type="match status" value="1"/>
</dbReference>
<evidence type="ECO:0000256" key="6">
    <source>
        <dbReference type="SAM" id="Phobius"/>
    </source>
</evidence>
<keyword evidence="9" id="KW-1185">Reference proteome</keyword>
<name>A0ABP7XHE3_9ACTN</name>
<evidence type="ECO:0000313" key="8">
    <source>
        <dbReference type="EMBL" id="GAA4116535.1"/>
    </source>
</evidence>
<dbReference type="PANTHER" id="PTHR38459">
    <property type="entry name" value="PROPHAGE BACTOPRENOL-LINKED GLUCOSE TRANSLOCASE HOMOLOG"/>
    <property type="match status" value="1"/>
</dbReference>
<gene>
    <name evidence="8" type="ORF">GCM10022215_16280</name>
</gene>
<evidence type="ECO:0000313" key="9">
    <source>
        <dbReference type="Proteomes" id="UP001501495"/>
    </source>
</evidence>
<dbReference type="InterPro" id="IPR051401">
    <property type="entry name" value="GtrA_CellWall_Glycosyl"/>
</dbReference>
<evidence type="ECO:0000256" key="1">
    <source>
        <dbReference type="ARBA" id="ARBA00004141"/>
    </source>
</evidence>
<feature type="domain" description="GtrA/DPMS transmembrane" evidence="7">
    <location>
        <begin position="2"/>
        <end position="112"/>
    </location>
</feature>
<comment type="caution">
    <text evidence="8">The sequence shown here is derived from an EMBL/GenBank/DDBJ whole genome shotgun (WGS) entry which is preliminary data.</text>
</comment>
<dbReference type="PANTHER" id="PTHR38459:SF1">
    <property type="entry name" value="PROPHAGE BACTOPRENOL-LINKED GLUCOSE TRANSLOCASE HOMOLOG"/>
    <property type="match status" value="1"/>
</dbReference>
<reference evidence="9" key="1">
    <citation type="journal article" date="2019" name="Int. J. Syst. Evol. Microbiol.">
        <title>The Global Catalogue of Microorganisms (GCM) 10K type strain sequencing project: providing services to taxonomists for standard genome sequencing and annotation.</title>
        <authorList>
            <consortium name="The Broad Institute Genomics Platform"/>
            <consortium name="The Broad Institute Genome Sequencing Center for Infectious Disease"/>
            <person name="Wu L."/>
            <person name="Ma J."/>
        </authorList>
    </citation>
    <scope>NUCLEOTIDE SEQUENCE [LARGE SCALE GENOMIC DNA]</scope>
    <source>
        <strain evidence="9">JCM 16703</strain>
    </source>
</reference>
<feature type="transmembrane region" description="Helical" evidence="6">
    <location>
        <begin position="83"/>
        <end position="105"/>
    </location>
</feature>
<protein>
    <recommendedName>
        <fullName evidence="7">GtrA/DPMS transmembrane domain-containing protein</fullName>
    </recommendedName>
</protein>
<keyword evidence="4 6" id="KW-1133">Transmembrane helix</keyword>
<keyword evidence="3 6" id="KW-0812">Transmembrane</keyword>
<evidence type="ECO:0000256" key="2">
    <source>
        <dbReference type="ARBA" id="ARBA00009399"/>
    </source>
</evidence>
<evidence type="ECO:0000256" key="3">
    <source>
        <dbReference type="ARBA" id="ARBA00022692"/>
    </source>
</evidence>
<evidence type="ECO:0000256" key="4">
    <source>
        <dbReference type="ARBA" id="ARBA00022989"/>
    </source>
</evidence>
<evidence type="ECO:0000259" key="7">
    <source>
        <dbReference type="Pfam" id="PF04138"/>
    </source>
</evidence>